<dbReference type="OrthoDB" id="6132182at2759"/>
<feature type="signal peptide" evidence="3">
    <location>
        <begin position="1"/>
        <end position="32"/>
    </location>
</feature>
<evidence type="ECO:0000259" key="4">
    <source>
        <dbReference type="PROSITE" id="PS00498"/>
    </source>
</evidence>
<dbReference type="EMBL" id="CACVBS010000058">
    <property type="protein sequence ID" value="CAA7267202.1"/>
    <property type="molecule type" value="Genomic_DNA"/>
</dbReference>
<evidence type="ECO:0000256" key="2">
    <source>
        <dbReference type="ARBA" id="ARBA00023008"/>
    </source>
</evidence>
<evidence type="ECO:0000256" key="3">
    <source>
        <dbReference type="SAM" id="SignalP"/>
    </source>
</evidence>
<dbReference type="PANTHER" id="PTHR11474">
    <property type="entry name" value="TYROSINASE FAMILY MEMBER"/>
    <property type="match status" value="1"/>
</dbReference>
<dbReference type="Pfam" id="PF00264">
    <property type="entry name" value="Tyrosinase"/>
    <property type="match status" value="1"/>
</dbReference>
<dbReference type="PRINTS" id="PR00092">
    <property type="entry name" value="TYROSINASE"/>
</dbReference>
<dbReference type="GO" id="GO:0046872">
    <property type="term" value="F:metal ion binding"/>
    <property type="evidence" value="ECO:0007669"/>
    <property type="project" value="UniProtKB-KW"/>
</dbReference>
<dbReference type="InterPro" id="IPR002227">
    <property type="entry name" value="Tyrosinase_Cu-bd"/>
</dbReference>
<accession>A0A8S0X4V0</accession>
<reference evidence="5 6" key="1">
    <citation type="submission" date="2020-01" db="EMBL/GenBank/DDBJ databases">
        <authorList>
            <person name="Gupta K D."/>
        </authorList>
    </citation>
    <scope>NUCLEOTIDE SEQUENCE [LARGE SCALE GENOMIC DNA]</scope>
</reference>
<feature type="chain" id="PRO_5035897235" description="Tyrosinase copper-binding domain-containing protein" evidence="3">
    <location>
        <begin position="33"/>
        <end position="364"/>
    </location>
</feature>
<protein>
    <recommendedName>
        <fullName evidence="4">Tyrosinase copper-binding domain-containing protein</fullName>
    </recommendedName>
</protein>
<keyword evidence="1" id="KW-0479">Metal-binding</keyword>
<dbReference type="SUPFAM" id="SSF48056">
    <property type="entry name" value="Di-copper centre-containing domain"/>
    <property type="match status" value="1"/>
</dbReference>
<dbReference type="Proteomes" id="UP000467700">
    <property type="component" value="Unassembled WGS sequence"/>
</dbReference>
<evidence type="ECO:0000313" key="6">
    <source>
        <dbReference type="Proteomes" id="UP000467700"/>
    </source>
</evidence>
<dbReference type="InterPro" id="IPR050316">
    <property type="entry name" value="Tyrosinase/Hemocyanin"/>
</dbReference>
<gene>
    <name evidence="5" type="ORF">AAE3_LOCUS9464</name>
</gene>
<dbReference type="Gene3D" id="1.10.1280.10">
    <property type="entry name" value="Di-copper center containing domain from catechol oxidase"/>
    <property type="match status" value="1"/>
</dbReference>
<keyword evidence="6" id="KW-1185">Reference proteome</keyword>
<feature type="domain" description="Tyrosinase copper-binding" evidence="4">
    <location>
        <begin position="280"/>
        <end position="291"/>
    </location>
</feature>
<dbReference type="AlphaFoldDB" id="A0A8S0X4V0"/>
<evidence type="ECO:0000256" key="1">
    <source>
        <dbReference type="ARBA" id="ARBA00022723"/>
    </source>
</evidence>
<organism evidence="5 6">
    <name type="scientific">Cyclocybe aegerita</name>
    <name type="common">Black poplar mushroom</name>
    <name type="synonym">Agrocybe aegerita</name>
    <dbReference type="NCBI Taxonomy" id="1973307"/>
    <lineage>
        <taxon>Eukaryota</taxon>
        <taxon>Fungi</taxon>
        <taxon>Dikarya</taxon>
        <taxon>Basidiomycota</taxon>
        <taxon>Agaricomycotina</taxon>
        <taxon>Agaricomycetes</taxon>
        <taxon>Agaricomycetidae</taxon>
        <taxon>Agaricales</taxon>
        <taxon>Agaricineae</taxon>
        <taxon>Bolbitiaceae</taxon>
        <taxon>Cyclocybe</taxon>
    </lineage>
</organism>
<comment type="caution">
    <text evidence="5">The sequence shown here is derived from an EMBL/GenBank/DDBJ whole genome shotgun (WGS) entry which is preliminary data.</text>
</comment>
<sequence>MLLSSIASRFIKANLVVLGVVWATLIPDFSNAAPHASCTNPIIRKEWRNMDHATQKSYLDAVNCLLKRPTLYSKTVAPGAVNRYDDYVAIHIQSVYTAHGVGHFLAWHRYYIHHYENALRTECGYTGAQPYWDWTLDAPLGKYGQSPIWDATYGFGGNGPYVEVPRGTFGMVVSPTDRSGGGCVPDGPLKDMIVNLGPGNNLNANPRCLARDWSPNFAAQNSNWNVTKQVLEQNDFGRFTSILESGTGAFMSGGNIHAGGHYSVGGYLGQMGDFWVSPGDPVFFLHHTNLDRVWRSWQAKDLANRLNDISGPLNYMDWQNVRGGNTTLDYEFNLGPLSGDVAVRDLMDIKGGFLCYDYDELYPV</sequence>
<dbReference type="InterPro" id="IPR008922">
    <property type="entry name" value="Di-copper_centre_dom_sf"/>
</dbReference>
<evidence type="ECO:0000313" key="5">
    <source>
        <dbReference type="EMBL" id="CAA7267202.1"/>
    </source>
</evidence>
<dbReference type="PROSITE" id="PS00498">
    <property type="entry name" value="TYROSINASE_2"/>
    <property type="match status" value="1"/>
</dbReference>
<name>A0A8S0X4V0_CYCAE</name>
<proteinExistence type="predicted"/>
<keyword evidence="3" id="KW-0732">Signal</keyword>
<dbReference type="PANTHER" id="PTHR11474:SF126">
    <property type="entry name" value="TYROSINASE-LIKE PROTEIN TYR-1-RELATED"/>
    <property type="match status" value="1"/>
</dbReference>
<dbReference type="GO" id="GO:0016491">
    <property type="term" value="F:oxidoreductase activity"/>
    <property type="evidence" value="ECO:0007669"/>
    <property type="project" value="InterPro"/>
</dbReference>
<keyword evidence="2" id="KW-0186">Copper</keyword>